<dbReference type="PANTHER" id="PTHR33603:SF1">
    <property type="entry name" value="RIBOSOMAL RNA LARGE SUBUNIT METHYLTRANSFERASE H"/>
    <property type="match status" value="1"/>
</dbReference>
<organism evidence="6 7">
    <name type="scientific">Oceaniradius stylonematis</name>
    <dbReference type="NCBI Taxonomy" id="2184161"/>
    <lineage>
        <taxon>Bacteria</taxon>
        <taxon>Pseudomonadati</taxon>
        <taxon>Pseudomonadota</taxon>
        <taxon>Alphaproteobacteria</taxon>
        <taxon>Hyphomicrobiales</taxon>
        <taxon>Ahrensiaceae</taxon>
        <taxon>Oceaniradius</taxon>
    </lineage>
</organism>
<dbReference type="Gene3D" id="3.40.1280.10">
    <property type="match status" value="1"/>
</dbReference>
<dbReference type="OrthoDB" id="9806643at2"/>
<comment type="catalytic activity">
    <reaction evidence="5">
        <text>pseudouridine(1915) in 23S rRNA + S-adenosyl-L-methionine = N(3)-methylpseudouridine(1915) in 23S rRNA + S-adenosyl-L-homocysteine + H(+)</text>
        <dbReference type="Rhea" id="RHEA:42752"/>
        <dbReference type="Rhea" id="RHEA-COMP:10221"/>
        <dbReference type="Rhea" id="RHEA-COMP:10222"/>
        <dbReference type="ChEBI" id="CHEBI:15378"/>
        <dbReference type="ChEBI" id="CHEBI:57856"/>
        <dbReference type="ChEBI" id="CHEBI:59789"/>
        <dbReference type="ChEBI" id="CHEBI:65314"/>
        <dbReference type="ChEBI" id="CHEBI:74486"/>
        <dbReference type="EC" id="2.1.1.177"/>
    </reaction>
</comment>
<evidence type="ECO:0000256" key="5">
    <source>
        <dbReference type="HAMAP-Rule" id="MF_00658"/>
    </source>
</evidence>
<keyword evidence="7" id="KW-1185">Reference proteome</keyword>
<comment type="subunit">
    <text evidence="5">Homodimer.</text>
</comment>
<comment type="similarity">
    <text evidence="4 5">Belongs to the RNA methyltransferase RlmH family.</text>
</comment>
<gene>
    <name evidence="5 6" type="primary">rlmH</name>
    <name evidence="6" type="ORF">DEM25_006165</name>
</gene>
<dbReference type="EC" id="2.1.1.177" evidence="5"/>
<accession>A0A3A8AAN6</accession>
<keyword evidence="5" id="KW-0698">rRNA processing</keyword>
<evidence type="ECO:0000256" key="3">
    <source>
        <dbReference type="ARBA" id="ARBA00022691"/>
    </source>
</evidence>
<feature type="binding site" evidence="5">
    <location>
        <begin position="128"/>
        <end position="133"/>
    </location>
    <ligand>
        <name>S-adenosyl-L-methionine</name>
        <dbReference type="ChEBI" id="CHEBI:59789"/>
    </ligand>
</feature>
<evidence type="ECO:0000256" key="2">
    <source>
        <dbReference type="ARBA" id="ARBA00022679"/>
    </source>
</evidence>
<dbReference type="InterPro" id="IPR029026">
    <property type="entry name" value="tRNA_m1G_MTases_N"/>
</dbReference>
<dbReference type="NCBIfam" id="NF000989">
    <property type="entry name" value="PRK00103.2-3"/>
    <property type="match status" value="1"/>
</dbReference>
<keyword evidence="3 5" id="KW-0949">S-adenosyl-L-methionine</keyword>
<dbReference type="PIRSF" id="PIRSF004505">
    <property type="entry name" value="MT_bac"/>
    <property type="match status" value="1"/>
</dbReference>
<comment type="caution">
    <text evidence="5">Lacks conserved residue(s) required for the propagation of feature annotation.</text>
</comment>
<dbReference type="RefSeq" id="WP_109768899.1">
    <property type="nucleotide sequence ID" value="NZ_CP159474.1"/>
</dbReference>
<keyword evidence="5" id="KW-0963">Cytoplasm</keyword>
<dbReference type="HAMAP" id="MF_00658">
    <property type="entry name" value="23SrRNA_methyltr_H"/>
    <property type="match status" value="1"/>
</dbReference>
<comment type="caution">
    <text evidence="6">The sequence shown here is derived from an EMBL/GenBank/DDBJ whole genome shotgun (WGS) entry which is preliminary data.</text>
</comment>
<dbReference type="Proteomes" id="UP000246132">
    <property type="component" value="Unassembled WGS sequence"/>
</dbReference>
<dbReference type="AlphaFoldDB" id="A0A3A8AAN6"/>
<evidence type="ECO:0000313" key="7">
    <source>
        <dbReference type="Proteomes" id="UP000246132"/>
    </source>
</evidence>
<protein>
    <recommendedName>
        <fullName evidence="5">Ribosomal RNA large subunit methyltransferase H</fullName>
        <ecNumber evidence="5">2.1.1.177</ecNumber>
    </recommendedName>
    <alternativeName>
        <fullName evidence="5">23S rRNA (pseudouridine1915-N3)-methyltransferase</fullName>
    </alternativeName>
    <alternativeName>
        <fullName evidence="5">23S rRNA m3Psi1915 methyltransferase</fullName>
    </alternativeName>
    <alternativeName>
        <fullName evidence="5">rRNA (pseudouridine-N3-)-methyltransferase RlmH</fullName>
    </alternativeName>
</protein>
<evidence type="ECO:0000256" key="1">
    <source>
        <dbReference type="ARBA" id="ARBA00022603"/>
    </source>
</evidence>
<comment type="subcellular location">
    <subcellularLocation>
        <location evidence="5">Cytoplasm</location>
    </subcellularLocation>
</comment>
<evidence type="ECO:0000256" key="4">
    <source>
        <dbReference type="ARBA" id="ARBA00038303"/>
    </source>
</evidence>
<comment type="function">
    <text evidence="5">Specifically methylates the pseudouridine at position 1915 (m3Psi1915) in 23S rRNA.</text>
</comment>
<dbReference type="GO" id="GO:0005737">
    <property type="term" value="C:cytoplasm"/>
    <property type="evidence" value="ECO:0007669"/>
    <property type="project" value="UniProtKB-SubCell"/>
</dbReference>
<dbReference type="CDD" id="cd18081">
    <property type="entry name" value="RlmH-like"/>
    <property type="match status" value="1"/>
</dbReference>
<dbReference type="SUPFAM" id="SSF75217">
    <property type="entry name" value="alpha/beta knot"/>
    <property type="match status" value="1"/>
</dbReference>
<reference evidence="6 7" key="1">
    <citation type="journal article" date="2018" name="Int. J. Syst. Bacteriol.">
        <title>Oceaniradius stylonemae gen. nov., sp. nov., isolated from a red alga, Stylonema cornu-cervi.</title>
        <authorList>
            <person name="Jeong S."/>
        </authorList>
    </citation>
    <scope>NUCLEOTIDE SEQUENCE [LARGE SCALE GENOMIC DNA]</scope>
    <source>
        <strain evidence="6 7">StC1</strain>
    </source>
</reference>
<name>A0A3A8AAN6_9HYPH</name>
<dbReference type="InterPro" id="IPR029028">
    <property type="entry name" value="Alpha/beta_knot_MTases"/>
</dbReference>
<dbReference type="EMBL" id="QFWV02000004">
    <property type="protein sequence ID" value="RKF07392.1"/>
    <property type="molecule type" value="Genomic_DNA"/>
</dbReference>
<dbReference type="InterPro" id="IPR003742">
    <property type="entry name" value="RlmH-like"/>
</dbReference>
<dbReference type="GO" id="GO:0070038">
    <property type="term" value="F:rRNA (pseudouridine-N3-)-methyltransferase activity"/>
    <property type="evidence" value="ECO:0007669"/>
    <property type="project" value="UniProtKB-UniRule"/>
</dbReference>
<dbReference type="Pfam" id="PF02590">
    <property type="entry name" value="SPOUT_MTase"/>
    <property type="match status" value="1"/>
</dbReference>
<keyword evidence="1 5" id="KW-0489">Methyltransferase</keyword>
<keyword evidence="2 5" id="KW-0808">Transferase</keyword>
<feature type="binding site" evidence="5">
    <location>
        <position position="109"/>
    </location>
    <ligand>
        <name>S-adenosyl-L-methionine</name>
        <dbReference type="ChEBI" id="CHEBI:59789"/>
    </ligand>
</feature>
<sequence length="161" mass="17597">MQLTVFAVGRMKSGPERELTGRYLGRLEKAGPAVGLTFAGVTEIAESRASDTDRRKADEGAHCLSLAEDRTTALVAFDEGGKTLSSDEFARWIARQRDDGRKRALFAIGGPDGHAPSVLERADLAVSLGRMTWPHQIARILVAEQLYRAVSILAGHPYHRQ</sequence>
<evidence type="ECO:0000313" key="6">
    <source>
        <dbReference type="EMBL" id="RKF07392.1"/>
    </source>
</evidence>
<dbReference type="PANTHER" id="PTHR33603">
    <property type="entry name" value="METHYLTRANSFERASE"/>
    <property type="match status" value="1"/>
</dbReference>
<proteinExistence type="inferred from homology"/>